<evidence type="ECO:0000313" key="9">
    <source>
        <dbReference type="EMBL" id="MFC3196837.1"/>
    </source>
</evidence>
<name>A0ABV7JIB1_9SPHI</name>
<dbReference type="Proteomes" id="UP001595526">
    <property type="component" value="Unassembled WGS sequence"/>
</dbReference>
<dbReference type="PROSITE" id="PS00149">
    <property type="entry name" value="SULFATASE_2"/>
    <property type="match status" value="1"/>
</dbReference>
<dbReference type="InterPro" id="IPR000917">
    <property type="entry name" value="Sulfatase_N"/>
</dbReference>
<keyword evidence="5" id="KW-0378">Hydrolase</keyword>
<evidence type="ECO:0000256" key="3">
    <source>
        <dbReference type="ARBA" id="ARBA00022723"/>
    </source>
</evidence>
<evidence type="ECO:0000256" key="4">
    <source>
        <dbReference type="ARBA" id="ARBA00022729"/>
    </source>
</evidence>
<keyword evidence="3" id="KW-0479">Metal-binding</keyword>
<dbReference type="EMBL" id="JBHRTA010000009">
    <property type="protein sequence ID" value="MFC3196837.1"/>
    <property type="molecule type" value="Genomic_DNA"/>
</dbReference>
<evidence type="ECO:0000256" key="5">
    <source>
        <dbReference type="ARBA" id="ARBA00022801"/>
    </source>
</evidence>
<comment type="caution">
    <text evidence="9">The sequence shown here is derived from an EMBL/GenBank/DDBJ whole genome shotgun (WGS) entry which is preliminary data.</text>
</comment>
<dbReference type="InterPro" id="IPR024607">
    <property type="entry name" value="Sulfatase_CS"/>
</dbReference>
<dbReference type="PANTHER" id="PTHR45953">
    <property type="entry name" value="IDURONATE 2-SULFATASE"/>
    <property type="match status" value="1"/>
</dbReference>
<dbReference type="InterPro" id="IPR035874">
    <property type="entry name" value="IDS"/>
</dbReference>
<evidence type="ECO:0000256" key="6">
    <source>
        <dbReference type="ARBA" id="ARBA00022837"/>
    </source>
</evidence>
<feature type="signal peptide" evidence="7">
    <location>
        <begin position="1"/>
        <end position="22"/>
    </location>
</feature>
<sequence length="480" mass="54508">MKTAICIFWTLCWLLWAPEARAQQDQRKNVLFFLVDDLRPNLGCYGDQWAQTPHIDRLAAQGMLFENAYCQQAVCSPSRTSMLSGLRPDETGVYDLRTHFRDGNPHVVTLPQAFKNQGYFTASVGKVFHNSKRTLDSVSWTLEVSPFSGNTYVLPKNRSENGGKRDATERADVPDIAYADGQIAEDAILLMEKAAATDTPFFLAVGFMKPHAPFCAPETYWKRYERTMFAVAQRDRPIGSPELAFHQWQELRGYADVPDEGEITPEQEQELIHGYYACISYVDAQIGKVMDRLEELGMANNTIIVLWGDHGYHLGEQALWCKSTNFELDVRVPLILSAPGMRSNGGSTDAMVESVDIYPTLSDLCGIQATTTLAGTSLRPLLDNPRVDWGHPAFSQFVRPYAAIHNSERATHMGYSVRVKGWRYTCWYDLETDLVVERELYRLNDNNLETRNVADKVSSRTVENRLAAWIEQYRKGRYKK</sequence>
<dbReference type="RefSeq" id="WP_379019940.1">
    <property type="nucleotide sequence ID" value="NZ_JBHRTA010000009.1"/>
</dbReference>
<dbReference type="InterPro" id="IPR017850">
    <property type="entry name" value="Alkaline_phosphatase_core_sf"/>
</dbReference>
<evidence type="ECO:0000256" key="2">
    <source>
        <dbReference type="ARBA" id="ARBA00008779"/>
    </source>
</evidence>
<protein>
    <submittedName>
        <fullName evidence="9">Sulfatase</fullName>
    </submittedName>
</protein>
<evidence type="ECO:0000313" key="10">
    <source>
        <dbReference type="Proteomes" id="UP001595526"/>
    </source>
</evidence>
<dbReference type="CDD" id="cd16030">
    <property type="entry name" value="iduronate-2-sulfatase"/>
    <property type="match status" value="1"/>
</dbReference>
<reference evidence="10" key="1">
    <citation type="journal article" date="2019" name="Int. J. Syst. Evol. Microbiol.">
        <title>The Global Catalogue of Microorganisms (GCM) 10K type strain sequencing project: providing services to taxonomists for standard genome sequencing and annotation.</title>
        <authorList>
            <consortium name="The Broad Institute Genomics Platform"/>
            <consortium name="The Broad Institute Genome Sequencing Center for Infectious Disease"/>
            <person name="Wu L."/>
            <person name="Ma J."/>
        </authorList>
    </citation>
    <scope>NUCLEOTIDE SEQUENCE [LARGE SCALE GENOMIC DNA]</scope>
    <source>
        <strain evidence="10">KCTC 52416</strain>
    </source>
</reference>
<evidence type="ECO:0000256" key="1">
    <source>
        <dbReference type="ARBA" id="ARBA00001913"/>
    </source>
</evidence>
<keyword evidence="10" id="KW-1185">Reference proteome</keyword>
<dbReference type="Pfam" id="PF00884">
    <property type="entry name" value="Sulfatase"/>
    <property type="match status" value="1"/>
</dbReference>
<keyword evidence="4 7" id="KW-0732">Signal</keyword>
<gene>
    <name evidence="9" type="ORF">ACFOET_04345</name>
</gene>
<organism evidence="9 10">
    <name type="scientific">Parapedobacter deserti</name>
    <dbReference type="NCBI Taxonomy" id="1912957"/>
    <lineage>
        <taxon>Bacteria</taxon>
        <taxon>Pseudomonadati</taxon>
        <taxon>Bacteroidota</taxon>
        <taxon>Sphingobacteriia</taxon>
        <taxon>Sphingobacteriales</taxon>
        <taxon>Sphingobacteriaceae</taxon>
        <taxon>Parapedobacter</taxon>
    </lineage>
</organism>
<feature type="domain" description="Sulfatase N-terminal" evidence="8">
    <location>
        <begin position="28"/>
        <end position="367"/>
    </location>
</feature>
<dbReference type="Gene3D" id="3.40.720.10">
    <property type="entry name" value="Alkaline Phosphatase, subunit A"/>
    <property type="match status" value="1"/>
</dbReference>
<dbReference type="PANTHER" id="PTHR45953:SF1">
    <property type="entry name" value="IDURONATE 2-SULFATASE"/>
    <property type="match status" value="1"/>
</dbReference>
<comment type="cofactor">
    <cofactor evidence="1">
        <name>Ca(2+)</name>
        <dbReference type="ChEBI" id="CHEBI:29108"/>
    </cofactor>
</comment>
<comment type="similarity">
    <text evidence="2">Belongs to the sulfatase family.</text>
</comment>
<evidence type="ECO:0000256" key="7">
    <source>
        <dbReference type="SAM" id="SignalP"/>
    </source>
</evidence>
<dbReference type="SUPFAM" id="SSF53649">
    <property type="entry name" value="Alkaline phosphatase-like"/>
    <property type="match status" value="1"/>
</dbReference>
<keyword evidence="6" id="KW-0106">Calcium</keyword>
<proteinExistence type="inferred from homology"/>
<feature type="chain" id="PRO_5047538789" evidence="7">
    <location>
        <begin position="23"/>
        <end position="480"/>
    </location>
</feature>
<evidence type="ECO:0000259" key="8">
    <source>
        <dbReference type="Pfam" id="PF00884"/>
    </source>
</evidence>
<accession>A0ABV7JIB1</accession>